<comment type="caution">
    <text evidence="2">The sequence shown here is derived from an EMBL/GenBank/DDBJ whole genome shotgun (WGS) entry which is preliminary data.</text>
</comment>
<accession>A0A5B0X1H0</accession>
<keyword evidence="1" id="KW-0472">Membrane</keyword>
<gene>
    <name evidence="2" type="ORF">F0M18_04775</name>
</gene>
<protein>
    <recommendedName>
        <fullName evidence="4">Integral membrane protein</fullName>
    </recommendedName>
</protein>
<keyword evidence="1" id="KW-0812">Transmembrane</keyword>
<feature type="transmembrane region" description="Helical" evidence="1">
    <location>
        <begin position="6"/>
        <end position="27"/>
    </location>
</feature>
<feature type="transmembrane region" description="Helical" evidence="1">
    <location>
        <begin position="112"/>
        <end position="133"/>
    </location>
</feature>
<dbReference type="EMBL" id="VTUX01000002">
    <property type="protein sequence ID" value="KAA1193160.1"/>
    <property type="molecule type" value="Genomic_DNA"/>
</dbReference>
<keyword evidence="1" id="KW-1133">Transmembrane helix</keyword>
<evidence type="ECO:0000313" key="2">
    <source>
        <dbReference type="EMBL" id="KAA1193160.1"/>
    </source>
</evidence>
<name>A0A5B0X1H0_9GAMM</name>
<feature type="transmembrane region" description="Helical" evidence="1">
    <location>
        <begin position="73"/>
        <end position="92"/>
    </location>
</feature>
<sequence length="137" mass="14909">MTAPTLALLCSASFFLVALLLGVWKYWQMASRPAGLAHPYVDIAHRASLLYAFASAMLAYFTEISQLPNTTELVATGLMVTYFALAIAGYIVHGIREDTDNQVRDIDTAGKVFLWSLVAAEIGGFLVIFYGLVTALL</sequence>
<reference evidence="2 3" key="1">
    <citation type="submission" date="2019-09" db="EMBL/GenBank/DDBJ databases">
        <authorList>
            <person name="Chen X.-Y."/>
        </authorList>
    </citation>
    <scope>NUCLEOTIDE SEQUENCE [LARGE SCALE GENOMIC DNA]</scope>
    <source>
        <strain evidence="2 3">NY5</strain>
    </source>
</reference>
<keyword evidence="3" id="KW-1185">Reference proteome</keyword>
<feature type="transmembrane region" description="Helical" evidence="1">
    <location>
        <begin position="48"/>
        <end position="67"/>
    </location>
</feature>
<dbReference type="RefSeq" id="WP_149610267.1">
    <property type="nucleotide sequence ID" value="NZ_VTUX01000002.1"/>
</dbReference>
<dbReference type="Proteomes" id="UP000323708">
    <property type="component" value="Unassembled WGS sequence"/>
</dbReference>
<evidence type="ECO:0000313" key="3">
    <source>
        <dbReference type="Proteomes" id="UP000323708"/>
    </source>
</evidence>
<proteinExistence type="predicted"/>
<dbReference type="AlphaFoldDB" id="A0A5B0X1H0"/>
<organism evidence="2 3">
    <name type="scientific">Pseudohalioglobus sediminis</name>
    <dbReference type="NCBI Taxonomy" id="2606449"/>
    <lineage>
        <taxon>Bacteria</taxon>
        <taxon>Pseudomonadati</taxon>
        <taxon>Pseudomonadota</taxon>
        <taxon>Gammaproteobacteria</taxon>
        <taxon>Cellvibrionales</taxon>
        <taxon>Halieaceae</taxon>
        <taxon>Pseudohalioglobus</taxon>
    </lineage>
</organism>
<evidence type="ECO:0008006" key="4">
    <source>
        <dbReference type="Google" id="ProtNLM"/>
    </source>
</evidence>
<evidence type="ECO:0000256" key="1">
    <source>
        <dbReference type="SAM" id="Phobius"/>
    </source>
</evidence>